<dbReference type="GO" id="GO:0008360">
    <property type="term" value="P:regulation of cell shape"/>
    <property type="evidence" value="ECO:0007669"/>
    <property type="project" value="UniProtKB-KW"/>
</dbReference>
<dbReference type="KEGG" id="slp:Slip_0793"/>
<evidence type="ECO:0000256" key="5">
    <source>
        <dbReference type="ARBA" id="ARBA00012212"/>
    </source>
</evidence>
<dbReference type="SUPFAM" id="SSF53623">
    <property type="entry name" value="MurD-like peptide ligases, catalytic domain"/>
    <property type="match status" value="1"/>
</dbReference>
<name>D7CLI8_SYNLT</name>
<comment type="similarity">
    <text evidence="4 17">Belongs to the MurCDEF family.</text>
</comment>
<dbReference type="AlphaFoldDB" id="D7CLI8"/>
<dbReference type="GO" id="GO:0008764">
    <property type="term" value="F:UDP-N-acetylmuramoylalanine-D-glutamate ligase activity"/>
    <property type="evidence" value="ECO:0007669"/>
    <property type="project" value="UniProtKB-UniRule"/>
</dbReference>
<evidence type="ECO:0000256" key="12">
    <source>
        <dbReference type="ARBA" id="ARBA00022984"/>
    </source>
</evidence>
<feature type="domain" description="Mur ligase C-terminal" evidence="19">
    <location>
        <begin position="314"/>
        <end position="428"/>
    </location>
</feature>
<evidence type="ECO:0000256" key="7">
    <source>
        <dbReference type="ARBA" id="ARBA00022490"/>
    </source>
</evidence>
<keyword evidence="9 17" id="KW-0547">Nucleotide-binding</keyword>
<comment type="subcellular location">
    <subcellularLocation>
        <location evidence="2 17 18">Cytoplasm</location>
    </subcellularLocation>
</comment>
<comment type="pathway">
    <text evidence="3 17 18">Cell wall biogenesis; peptidoglycan biosynthesis.</text>
</comment>
<keyword evidence="10 17" id="KW-0067">ATP-binding</keyword>
<dbReference type="Pfam" id="PF02875">
    <property type="entry name" value="Mur_ligase_C"/>
    <property type="match status" value="1"/>
</dbReference>
<dbReference type="Gene3D" id="3.40.50.720">
    <property type="entry name" value="NAD(P)-binding Rossmann-like Domain"/>
    <property type="match status" value="1"/>
</dbReference>
<evidence type="ECO:0000313" key="22">
    <source>
        <dbReference type="Proteomes" id="UP000000378"/>
    </source>
</evidence>
<dbReference type="SUPFAM" id="SSF53244">
    <property type="entry name" value="MurD-like peptide ligases, peptide-binding domain"/>
    <property type="match status" value="1"/>
</dbReference>
<evidence type="ECO:0000256" key="14">
    <source>
        <dbReference type="ARBA" id="ARBA00030398"/>
    </source>
</evidence>
<evidence type="ECO:0000259" key="19">
    <source>
        <dbReference type="Pfam" id="PF02875"/>
    </source>
</evidence>
<dbReference type="STRING" id="643648.Slip_0793"/>
<reference evidence="22" key="1">
    <citation type="journal article" date="2010" name="Stand. Genomic Sci.">
        <title>Complete genome sequence of Syntrophothermus lipocalidus type strain (TGB-C1T).</title>
        <authorList>
            <consortium name="US DOE Joint Genome Institute (JGI-PGF)"/>
            <person name="Djao O."/>
            <person name="Zhang X."/>
            <person name="Lucas S."/>
            <person name="Lapidus A."/>
            <person name="Glavina Del Rio T."/>
            <person name="Nolan M."/>
            <person name="Tice H."/>
            <person name="Cheng J."/>
            <person name="Han C."/>
            <person name="Tapia R."/>
            <person name="Goodwin L."/>
            <person name="Pitluck S."/>
            <person name="Liolios K."/>
            <person name="Ivanova N."/>
            <person name="Mavromatis K."/>
            <person name="Mikhailova N."/>
            <person name="Ovchinnikova G."/>
            <person name="Pati A."/>
            <person name="Brambilla E."/>
            <person name="Chen A."/>
            <person name="Palaniappan K."/>
            <person name="Land M."/>
            <person name="Hauser L."/>
            <person name="Chang Y."/>
            <person name="Jeffries C."/>
            <person name="Rohde M."/>
            <person name="Sikorski J."/>
            <person name="Spring S."/>
            <person name="Goker M."/>
            <person name="Detter J."/>
            <person name="Woyke T."/>
            <person name="Bristow J."/>
            <person name="Eisen J."/>
            <person name="Markowitz V."/>
            <person name="Hugenholtz P."/>
            <person name="Kyrpides N."/>
            <person name="Klenk H."/>
        </authorList>
    </citation>
    <scope>NUCLEOTIDE SEQUENCE [LARGE SCALE GENOMIC DNA]</scope>
    <source>
        <strain evidence="22">DSM 12680 / TGB-C1</strain>
    </source>
</reference>
<sequence length="456" mass="50136">MKIRGKKFIVIGLAKSGVAVARTLARRGGRVTVYDQKAEEQLGKALAELAEFDVKKVLGEELTIKPGEYDLAVVSPGVSMDAEVVRRVIEAGTPVIGEIELAYHLKNDAVEIVAITGTNGKTTTTAFVAEILDKSGVNTAACGNIGVPLISVIDEIEHGVVSVEVSSFQLETIREFHPRVAAVLNITPDHLDRHGTMEQYVEAKAKILSNQGPDDFSVLNYEDAWVRRLKTEAKSQVIFFSTARRLPRGVYVEDGKIKARLYDDEVVICPRENVALRGEHNLENVLCAVGIAIALGVKPDTIADTLRSFKGVRHRLEEVRRVNGVLYVNDSKGTNPESTIKALQAFQEPVILIAGGRNKGADFTVLSRVIKDKVRHLVLVGEASLLIREKVLEQGFQHIDVAKSFEEAVYRAKELARPGDVVLLSPACASWDMFNSFEERGDLFCQLVNSLEEERV</sequence>
<keyword evidence="13 17" id="KW-0961">Cell wall biogenesis/degradation</keyword>
<dbReference type="UniPathway" id="UPA00219"/>
<dbReference type="EC" id="6.3.2.9" evidence="5 17"/>
<comment type="function">
    <text evidence="1 17 18">Cell wall formation. Catalyzes the addition of glutamate to the nucleotide precursor UDP-N-acetylmuramoyl-L-alanine (UMA).</text>
</comment>
<dbReference type="InterPro" id="IPR004101">
    <property type="entry name" value="Mur_ligase_C"/>
</dbReference>
<dbReference type="NCBIfam" id="TIGR01087">
    <property type="entry name" value="murD"/>
    <property type="match status" value="1"/>
</dbReference>
<dbReference type="EMBL" id="CP002048">
    <property type="protein sequence ID" value="ADI01573.1"/>
    <property type="molecule type" value="Genomic_DNA"/>
</dbReference>
<organism evidence="21 22">
    <name type="scientific">Syntrophothermus lipocalidus (strain DSM 12680 / TGB-C1)</name>
    <dbReference type="NCBI Taxonomy" id="643648"/>
    <lineage>
        <taxon>Bacteria</taxon>
        <taxon>Bacillati</taxon>
        <taxon>Bacillota</taxon>
        <taxon>Clostridia</taxon>
        <taxon>Eubacteriales</taxon>
        <taxon>Syntrophomonadaceae</taxon>
        <taxon>Syntrophothermus</taxon>
    </lineage>
</organism>
<keyword evidence="17 18" id="KW-0131">Cell cycle</keyword>
<dbReference type="PANTHER" id="PTHR43692:SF1">
    <property type="entry name" value="UDP-N-ACETYLMURAMOYLALANINE--D-GLUTAMATE LIGASE"/>
    <property type="match status" value="1"/>
</dbReference>
<feature type="binding site" evidence="17">
    <location>
        <begin position="117"/>
        <end position="123"/>
    </location>
    <ligand>
        <name>ATP</name>
        <dbReference type="ChEBI" id="CHEBI:30616"/>
    </ligand>
</feature>
<evidence type="ECO:0000256" key="11">
    <source>
        <dbReference type="ARBA" id="ARBA00022960"/>
    </source>
</evidence>
<dbReference type="InterPro" id="IPR036615">
    <property type="entry name" value="Mur_ligase_C_dom_sf"/>
</dbReference>
<keyword evidence="17 18" id="KW-0132">Cell division</keyword>
<evidence type="ECO:0000256" key="3">
    <source>
        <dbReference type="ARBA" id="ARBA00004752"/>
    </source>
</evidence>
<dbReference type="GO" id="GO:0009252">
    <property type="term" value="P:peptidoglycan biosynthetic process"/>
    <property type="evidence" value="ECO:0007669"/>
    <property type="project" value="UniProtKB-UniRule"/>
</dbReference>
<keyword evidence="8 17" id="KW-0436">Ligase</keyword>
<evidence type="ECO:0000256" key="18">
    <source>
        <dbReference type="RuleBase" id="RU003664"/>
    </source>
</evidence>
<dbReference type="InterPro" id="IPR013221">
    <property type="entry name" value="Mur_ligase_cen"/>
</dbReference>
<evidence type="ECO:0000256" key="1">
    <source>
        <dbReference type="ARBA" id="ARBA00002734"/>
    </source>
</evidence>
<dbReference type="HOGENOM" id="CLU_032540_0_0_9"/>
<dbReference type="SUPFAM" id="SSF51984">
    <property type="entry name" value="MurCD N-terminal domain"/>
    <property type="match status" value="1"/>
</dbReference>
<accession>D7CLI8</accession>
<dbReference type="GO" id="GO:0051301">
    <property type="term" value="P:cell division"/>
    <property type="evidence" value="ECO:0007669"/>
    <property type="project" value="UniProtKB-KW"/>
</dbReference>
<dbReference type="GO" id="GO:0005524">
    <property type="term" value="F:ATP binding"/>
    <property type="evidence" value="ECO:0007669"/>
    <property type="project" value="UniProtKB-UniRule"/>
</dbReference>
<evidence type="ECO:0000259" key="20">
    <source>
        <dbReference type="Pfam" id="PF08245"/>
    </source>
</evidence>
<reference evidence="21 22" key="2">
    <citation type="journal article" date="2010" name="Stand. Genomic Sci.">
        <title>Complete genome sequence of Syntrophothermus lipocalidus type strain (TGB-C1).</title>
        <authorList>
            <person name="Djao O.D."/>
            <person name="Zhang X."/>
            <person name="Lucas S."/>
            <person name="Lapidus A."/>
            <person name="Del Rio T.G."/>
            <person name="Nolan M."/>
            <person name="Tice H."/>
            <person name="Cheng J.F."/>
            <person name="Han C."/>
            <person name="Tapia R."/>
            <person name="Goodwin L."/>
            <person name="Pitluck S."/>
            <person name="Liolios K."/>
            <person name="Ivanova N."/>
            <person name="Mavromatis K."/>
            <person name="Mikhailova N."/>
            <person name="Ovchinnikova G."/>
            <person name="Pati A."/>
            <person name="Brambilla E."/>
            <person name="Chen A."/>
            <person name="Palaniappan K."/>
            <person name="Land M."/>
            <person name="Hauser L."/>
            <person name="Chang Y.J."/>
            <person name="Jeffries C.D."/>
            <person name="Rohde M."/>
            <person name="Sikorski J."/>
            <person name="Spring S."/>
            <person name="Goker M."/>
            <person name="Detter J.C."/>
            <person name="Woyke T."/>
            <person name="Bristow J."/>
            <person name="Eisen J.A."/>
            <person name="Markowitz V."/>
            <person name="Hugenholtz P."/>
            <person name="Kyrpides N.C."/>
            <person name="Klenk H.P."/>
        </authorList>
    </citation>
    <scope>NUCLEOTIDE SEQUENCE [LARGE SCALE GENOMIC DNA]</scope>
    <source>
        <strain evidence="22">DSM 12680 / TGB-C1</strain>
    </source>
</reference>
<dbReference type="Pfam" id="PF21799">
    <property type="entry name" value="MurD-like_N"/>
    <property type="match status" value="1"/>
</dbReference>
<keyword evidence="7 17" id="KW-0963">Cytoplasm</keyword>
<dbReference type="InterPro" id="IPR005762">
    <property type="entry name" value="MurD"/>
</dbReference>
<keyword evidence="11 17" id="KW-0133">Cell shape</keyword>
<protein>
    <recommendedName>
        <fullName evidence="6 17">UDP-N-acetylmuramoylalanine--D-glutamate ligase</fullName>
        <ecNumber evidence="5 17">6.3.2.9</ecNumber>
    </recommendedName>
    <alternativeName>
        <fullName evidence="15 17">D-glutamic acid-adding enzyme</fullName>
    </alternativeName>
    <alternativeName>
        <fullName evidence="14 17">UDP-N-acetylmuramoyl-L-alanyl-D-glutamate synthetase</fullName>
    </alternativeName>
</protein>
<evidence type="ECO:0000256" key="15">
    <source>
        <dbReference type="ARBA" id="ARBA00032324"/>
    </source>
</evidence>
<evidence type="ECO:0000256" key="4">
    <source>
        <dbReference type="ARBA" id="ARBA00010416"/>
    </source>
</evidence>
<dbReference type="eggNOG" id="COG0771">
    <property type="taxonomic scope" value="Bacteria"/>
</dbReference>
<dbReference type="GO" id="GO:0005737">
    <property type="term" value="C:cytoplasm"/>
    <property type="evidence" value="ECO:0007669"/>
    <property type="project" value="UniProtKB-SubCell"/>
</dbReference>
<dbReference type="Gene3D" id="3.90.190.20">
    <property type="entry name" value="Mur ligase, C-terminal domain"/>
    <property type="match status" value="1"/>
</dbReference>
<evidence type="ECO:0000313" key="21">
    <source>
        <dbReference type="EMBL" id="ADI01573.1"/>
    </source>
</evidence>
<evidence type="ECO:0000256" key="16">
    <source>
        <dbReference type="ARBA" id="ARBA00047632"/>
    </source>
</evidence>
<dbReference type="Proteomes" id="UP000000378">
    <property type="component" value="Chromosome"/>
</dbReference>
<dbReference type="Pfam" id="PF08245">
    <property type="entry name" value="Mur_ligase_M"/>
    <property type="match status" value="1"/>
</dbReference>
<evidence type="ECO:0000256" key="8">
    <source>
        <dbReference type="ARBA" id="ARBA00022598"/>
    </source>
</evidence>
<feature type="domain" description="Mur ligase central" evidence="20">
    <location>
        <begin position="115"/>
        <end position="292"/>
    </location>
</feature>
<dbReference type="OrthoDB" id="9809796at2"/>
<evidence type="ECO:0000256" key="9">
    <source>
        <dbReference type="ARBA" id="ARBA00022741"/>
    </source>
</evidence>
<proteinExistence type="inferred from homology"/>
<dbReference type="GO" id="GO:0071555">
    <property type="term" value="P:cell wall organization"/>
    <property type="evidence" value="ECO:0007669"/>
    <property type="project" value="UniProtKB-KW"/>
</dbReference>
<evidence type="ECO:0000256" key="13">
    <source>
        <dbReference type="ARBA" id="ARBA00023316"/>
    </source>
</evidence>
<comment type="catalytic activity">
    <reaction evidence="16 17 18">
        <text>UDP-N-acetyl-alpha-D-muramoyl-L-alanine + D-glutamate + ATP = UDP-N-acetyl-alpha-D-muramoyl-L-alanyl-D-glutamate + ADP + phosphate + H(+)</text>
        <dbReference type="Rhea" id="RHEA:16429"/>
        <dbReference type="ChEBI" id="CHEBI:15378"/>
        <dbReference type="ChEBI" id="CHEBI:29986"/>
        <dbReference type="ChEBI" id="CHEBI:30616"/>
        <dbReference type="ChEBI" id="CHEBI:43474"/>
        <dbReference type="ChEBI" id="CHEBI:83898"/>
        <dbReference type="ChEBI" id="CHEBI:83900"/>
        <dbReference type="ChEBI" id="CHEBI:456216"/>
        <dbReference type="EC" id="6.3.2.9"/>
    </reaction>
</comment>
<dbReference type="InterPro" id="IPR036565">
    <property type="entry name" value="Mur-like_cat_sf"/>
</dbReference>
<evidence type="ECO:0000256" key="6">
    <source>
        <dbReference type="ARBA" id="ARBA00015655"/>
    </source>
</evidence>
<keyword evidence="12 17" id="KW-0573">Peptidoglycan synthesis</keyword>
<gene>
    <name evidence="17" type="primary">murD</name>
    <name evidence="21" type="ordered locus">Slip_0793</name>
</gene>
<dbReference type="HAMAP" id="MF_00639">
    <property type="entry name" value="MurD"/>
    <property type="match status" value="1"/>
</dbReference>
<evidence type="ECO:0000256" key="17">
    <source>
        <dbReference type="HAMAP-Rule" id="MF_00639"/>
    </source>
</evidence>
<evidence type="ECO:0000256" key="10">
    <source>
        <dbReference type="ARBA" id="ARBA00022840"/>
    </source>
</evidence>
<keyword evidence="22" id="KW-1185">Reference proteome</keyword>
<evidence type="ECO:0000256" key="2">
    <source>
        <dbReference type="ARBA" id="ARBA00004496"/>
    </source>
</evidence>
<dbReference type="Gene3D" id="3.40.1190.10">
    <property type="entry name" value="Mur-like, catalytic domain"/>
    <property type="match status" value="1"/>
</dbReference>
<dbReference type="RefSeq" id="WP_013174975.1">
    <property type="nucleotide sequence ID" value="NC_014220.1"/>
</dbReference>
<dbReference type="PANTHER" id="PTHR43692">
    <property type="entry name" value="UDP-N-ACETYLMURAMOYLALANINE--D-GLUTAMATE LIGASE"/>
    <property type="match status" value="1"/>
</dbReference>